<keyword evidence="2" id="KW-1185">Reference proteome</keyword>
<protein>
    <submittedName>
        <fullName evidence="1">Uncharacterized protein</fullName>
    </submittedName>
</protein>
<accession>A0A9W9HHI3</accession>
<dbReference type="Proteomes" id="UP001147746">
    <property type="component" value="Unassembled WGS sequence"/>
</dbReference>
<sequence>MLDASDTLNDFDETLNFASDWQRNIENTIVLDIRALRSAAIRSGQNDEDRVRDDELAYNTFEELIKLLRPKINVCLSV</sequence>
<proteinExistence type="predicted"/>
<dbReference type="AlphaFoldDB" id="A0A9W9HHI3"/>
<gene>
    <name evidence="1" type="ORF">N7476_002157</name>
</gene>
<evidence type="ECO:0000313" key="2">
    <source>
        <dbReference type="Proteomes" id="UP001147746"/>
    </source>
</evidence>
<comment type="caution">
    <text evidence="1">The sequence shown here is derived from an EMBL/GenBank/DDBJ whole genome shotgun (WGS) entry which is preliminary data.</text>
</comment>
<reference evidence="1" key="2">
    <citation type="journal article" date="2023" name="IMA Fungus">
        <title>Comparative genomic study of the Penicillium genus elucidates a diverse pangenome and 15 lateral gene transfer events.</title>
        <authorList>
            <person name="Petersen C."/>
            <person name="Sorensen T."/>
            <person name="Nielsen M.R."/>
            <person name="Sondergaard T.E."/>
            <person name="Sorensen J.L."/>
            <person name="Fitzpatrick D.A."/>
            <person name="Frisvad J.C."/>
            <person name="Nielsen K.L."/>
        </authorList>
    </citation>
    <scope>NUCLEOTIDE SEQUENCE</scope>
    <source>
        <strain evidence="1">IBT 21472</strain>
    </source>
</reference>
<name>A0A9W9HHI3_9EURO</name>
<organism evidence="1 2">
    <name type="scientific">Penicillium atrosanguineum</name>
    <dbReference type="NCBI Taxonomy" id="1132637"/>
    <lineage>
        <taxon>Eukaryota</taxon>
        <taxon>Fungi</taxon>
        <taxon>Dikarya</taxon>
        <taxon>Ascomycota</taxon>
        <taxon>Pezizomycotina</taxon>
        <taxon>Eurotiomycetes</taxon>
        <taxon>Eurotiomycetidae</taxon>
        <taxon>Eurotiales</taxon>
        <taxon>Aspergillaceae</taxon>
        <taxon>Penicillium</taxon>
    </lineage>
</organism>
<reference evidence="1" key="1">
    <citation type="submission" date="2022-12" db="EMBL/GenBank/DDBJ databases">
        <authorList>
            <person name="Petersen C."/>
        </authorList>
    </citation>
    <scope>NUCLEOTIDE SEQUENCE</scope>
    <source>
        <strain evidence="1">IBT 21472</strain>
    </source>
</reference>
<dbReference type="EMBL" id="JAPZBO010000002">
    <property type="protein sequence ID" value="KAJ5323557.1"/>
    <property type="molecule type" value="Genomic_DNA"/>
</dbReference>
<evidence type="ECO:0000313" key="1">
    <source>
        <dbReference type="EMBL" id="KAJ5323557.1"/>
    </source>
</evidence>